<comment type="caution">
    <text evidence="1">The sequence shown here is derived from an EMBL/GenBank/DDBJ whole genome shotgun (WGS) entry which is preliminary data.</text>
</comment>
<dbReference type="EMBL" id="SOZI01000320">
    <property type="protein sequence ID" value="TNY16906.1"/>
    <property type="molecule type" value="Genomic_DNA"/>
</dbReference>
<dbReference type="Proteomes" id="UP000311382">
    <property type="component" value="Unassembled WGS sequence"/>
</dbReference>
<organism evidence="1 2">
    <name type="scientific">Rhodotorula diobovata</name>
    <dbReference type="NCBI Taxonomy" id="5288"/>
    <lineage>
        <taxon>Eukaryota</taxon>
        <taxon>Fungi</taxon>
        <taxon>Dikarya</taxon>
        <taxon>Basidiomycota</taxon>
        <taxon>Pucciniomycotina</taxon>
        <taxon>Microbotryomycetes</taxon>
        <taxon>Sporidiobolales</taxon>
        <taxon>Sporidiobolaceae</taxon>
        <taxon>Rhodotorula</taxon>
    </lineage>
</organism>
<dbReference type="SMART" id="SM00261">
    <property type="entry name" value="FU"/>
    <property type="match status" value="5"/>
</dbReference>
<proteinExistence type="predicted"/>
<name>A0A5C5FL59_9BASI</name>
<keyword evidence="2" id="KW-1185">Reference proteome</keyword>
<dbReference type="STRING" id="5288.A0A5C5FL59"/>
<gene>
    <name evidence="1" type="ORF">DMC30DRAFT_434489</name>
</gene>
<sequence>FSLDPSKTQCICRPGKVTNVDRSKCLENCTSGSHPVGDGTCATCPAPFAKCSSRTVPTGCSSGYLFDGKCLALTEIPSGYYADQSTHTVEKCDANVTSCTCRGVGCALSCGKNKKNDQHLLTPKGVCDMHCPRGWYGNKRLGVCLACDSTMLTCDAGDALTCAKDSAGTQLYLTPTRKCVLSWKGPQGTTPTKAASELTSTRAASATFKKCTGGATSCAGPSECGALSCDVDTDGEPLFLRPCGYQKMRRSGNGNHASCVRRDKCSEEQYWADISTHTCRPCDGGAATCTGNGEGTATSCVRNQYLTPAGDCVSKSACPQRGALYASDEDNACRPCDAGALACTGPGAATACGVDVDGAQLYLHDGVCLTGAACPAGTFANEGDKTCSSCVARYGEDAASCTADEVTACTDGDRFNGGCIESCPHNVGVLVGCVDMSVVPTGDECILCSDRFVGSSTCTAAGPTSCARDDSAATLYVSGAACVTAVECPSGTYGSDGTGACEACTVFRSLVKTCDYQGALSCTSDSILYERGCFEECP</sequence>
<dbReference type="SUPFAM" id="SSF57184">
    <property type="entry name" value="Growth factor receptor domain"/>
    <property type="match status" value="4"/>
</dbReference>
<feature type="non-terminal residue" evidence="1">
    <location>
        <position position="538"/>
    </location>
</feature>
<dbReference type="InterPro" id="IPR006212">
    <property type="entry name" value="Furin_repeat"/>
</dbReference>
<evidence type="ECO:0000313" key="1">
    <source>
        <dbReference type="EMBL" id="TNY16906.1"/>
    </source>
</evidence>
<evidence type="ECO:0000313" key="2">
    <source>
        <dbReference type="Proteomes" id="UP000311382"/>
    </source>
</evidence>
<feature type="non-terminal residue" evidence="1">
    <location>
        <position position="1"/>
    </location>
</feature>
<dbReference type="OrthoDB" id="2519628at2759"/>
<dbReference type="InterPro" id="IPR009030">
    <property type="entry name" value="Growth_fac_rcpt_cys_sf"/>
</dbReference>
<dbReference type="AlphaFoldDB" id="A0A5C5FL59"/>
<reference evidence="1 2" key="1">
    <citation type="submission" date="2019-03" db="EMBL/GenBank/DDBJ databases">
        <title>Rhodosporidium diobovatum UCD-FST 08-225 genome sequencing, assembly, and annotation.</title>
        <authorList>
            <person name="Fakankun I.U."/>
            <person name="Fristensky B."/>
            <person name="Levin D.B."/>
        </authorList>
    </citation>
    <scope>NUCLEOTIDE SEQUENCE [LARGE SCALE GENOMIC DNA]</scope>
    <source>
        <strain evidence="1 2">UCD-FST 08-225</strain>
    </source>
</reference>
<protein>
    <submittedName>
        <fullName evidence="1">Uncharacterized protein</fullName>
    </submittedName>
</protein>
<accession>A0A5C5FL59</accession>
<dbReference type="Gene3D" id="2.10.220.10">
    <property type="entry name" value="Hormone Receptor, Insulin-like Growth Factor Receptor 1, Chain A, domain 2"/>
    <property type="match status" value="2"/>
</dbReference>